<name>A0ABV3DJI3_9ACTN</name>
<dbReference type="EMBL" id="JBEZFP010000052">
    <property type="protein sequence ID" value="MEU8135908.1"/>
    <property type="molecule type" value="Genomic_DNA"/>
</dbReference>
<reference evidence="2 3" key="1">
    <citation type="submission" date="2024-06" db="EMBL/GenBank/DDBJ databases">
        <title>The Natural Products Discovery Center: Release of the First 8490 Sequenced Strains for Exploring Actinobacteria Biosynthetic Diversity.</title>
        <authorList>
            <person name="Kalkreuter E."/>
            <person name="Kautsar S.A."/>
            <person name="Yang D."/>
            <person name="Bader C.D."/>
            <person name="Teijaro C.N."/>
            <person name="Fluegel L."/>
            <person name="Davis C.M."/>
            <person name="Simpson J.R."/>
            <person name="Lauterbach L."/>
            <person name="Steele A.D."/>
            <person name="Gui C."/>
            <person name="Meng S."/>
            <person name="Li G."/>
            <person name="Viehrig K."/>
            <person name="Ye F."/>
            <person name="Su P."/>
            <person name="Kiefer A.F."/>
            <person name="Nichols A."/>
            <person name="Cepeda A.J."/>
            <person name="Yan W."/>
            <person name="Fan B."/>
            <person name="Jiang Y."/>
            <person name="Adhikari A."/>
            <person name="Zheng C.-J."/>
            <person name="Schuster L."/>
            <person name="Cowan T.M."/>
            <person name="Smanski M.J."/>
            <person name="Chevrette M.G."/>
            <person name="De Carvalho L.P.S."/>
            <person name="Shen B."/>
        </authorList>
    </citation>
    <scope>NUCLEOTIDE SEQUENCE [LARGE SCALE GENOMIC DNA]</scope>
    <source>
        <strain evidence="2 3">NPDC048946</strain>
    </source>
</reference>
<dbReference type="InterPro" id="IPR024344">
    <property type="entry name" value="MDMPI_metal-binding"/>
</dbReference>
<evidence type="ECO:0000313" key="2">
    <source>
        <dbReference type="EMBL" id="MEU8135908.1"/>
    </source>
</evidence>
<dbReference type="Pfam" id="PF11716">
    <property type="entry name" value="MDMPI_N"/>
    <property type="match status" value="1"/>
</dbReference>
<dbReference type="NCBIfam" id="TIGR03084">
    <property type="entry name" value="TIGR03084 family metal-binding protein"/>
    <property type="match status" value="1"/>
</dbReference>
<dbReference type="RefSeq" id="WP_358356025.1">
    <property type="nucleotide sequence ID" value="NZ_JBEZFP010000052.1"/>
</dbReference>
<proteinExistence type="predicted"/>
<accession>A0ABV3DJI3</accession>
<protein>
    <submittedName>
        <fullName evidence="2">TIGR03084 family metal-binding protein</fullName>
    </submittedName>
</protein>
<dbReference type="Proteomes" id="UP001551482">
    <property type="component" value="Unassembled WGS sequence"/>
</dbReference>
<feature type="domain" description="Mycothiol-dependent maleylpyruvate isomerase metal-binding" evidence="1">
    <location>
        <begin position="14"/>
        <end position="149"/>
    </location>
</feature>
<dbReference type="InterPro" id="IPR034660">
    <property type="entry name" value="DinB/YfiT-like"/>
</dbReference>
<keyword evidence="3" id="KW-1185">Reference proteome</keyword>
<evidence type="ECO:0000313" key="3">
    <source>
        <dbReference type="Proteomes" id="UP001551482"/>
    </source>
</evidence>
<comment type="caution">
    <text evidence="2">The sequence shown here is derived from an EMBL/GenBank/DDBJ whole genome shotgun (WGS) entry which is preliminary data.</text>
</comment>
<dbReference type="InterPro" id="IPR017517">
    <property type="entry name" value="Maleyloyr_isom"/>
</dbReference>
<dbReference type="Gene3D" id="1.20.120.450">
    <property type="entry name" value="dinb family like domain"/>
    <property type="match status" value="1"/>
</dbReference>
<organism evidence="2 3">
    <name type="scientific">Streptodolium elevatio</name>
    <dbReference type="NCBI Taxonomy" id="3157996"/>
    <lineage>
        <taxon>Bacteria</taxon>
        <taxon>Bacillati</taxon>
        <taxon>Actinomycetota</taxon>
        <taxon>Actinomycetes</taxon>
        <taxon>Kitasatosporales</taxon>
        <taxon>Streptomycetaceae</taxon>
        <taxon>Streptodolium</taxon>
    </lineage>
</organism>
<gene>
    <name evidence="2" type="ORF">AB0C36_20620</name>
</gene>
<evidence type="ECO:0000259" key="1">
    <source>
        <dbReference type="Pfam" id="PF11716"/>
    </source>
</evidence>
<dbReference type="NCBIfam" id="TIGR03083">
    <property type="entry name" value="maleylpyruvate isomerase family mycothiol-dependent enzyme"/>
    <property type="match status" value="1"/>
</dbReference>
<dbReference type="SUPFAM" id="SSF109854">
    <property type="entry name" value="DinB/YfiT-like putative metalloenzymes"/>
    <property type="match status" value="1"/>
</dbReference>
<dbReference type="InterPro" id="IPR017518">
    <property type="entry name" value="CHP03084"/>
</dbReference>
<sequence length="266" mass="28393">MASSEGTDVFEDLRTEGNVLFALVADLDDEQWSLPTSAPGWTIADQIGHLASTDEMAIMAARDPDAFRAAVPAVVAALATGLDGMSGRRDEEKGAELLDRWRAGREGVVAALQGHPPGTRFPWFGPPMSPAGIATGRLMETWAHGGDVADALGVRREPTARVRHIVRLGVHARDHAFATHGLAAPDVEFRVELVGPDGGRWEFGPPDAPQRVTGPGYDFALLATRRVHRQDTALTADGPDADRWLDIAQAYVGAPGEGRAPGSRRT</sequence>